<sequence length="948" mass="102987">MNYIRKLVALYTTIAVLFLIPVNYASADPAIIYQKSVKENITSGATLEKITKFTTDGWQTINVLRIDLGNPNIKIDSLTNTDSAMKLAQLKTLAEARGAVAAINSSFFNWGEGNGQGYVDGTIIESGKVISAQTGYNSTGNNMASISIDNANKVFFDYWKTNIKLVAPNGKQVNVAQFNKPSRLNYKDIIVLDRRWGKMSIGSSEKYPEMFEVVVVDGKIADMRFAQPAVEIPQNGYVIVTTGSNGPAITSNFNMGDEVKLSINTTPDWSSMAVAMTGSAILLKDGKIPSKFSINMGGKQPRTAVGCTKDGKQLIMVALDGRQNLGVGMDQTELAKLMLELGAYNALNFDGGGSTTMVARHQGDTKVSLVNSPSDGAQRSIAAGLGVFSVAPTAELDGLIIDAADKNVFVNTSRSINVMGYDRYLNPIDIDKSQVTFSVTGVKGDFIGSTFYPKSSGKAVIKATMGKISSTLEVQVLESPVEISLNVDTVKVPLNGTRTFTVTGMDKDGYTTTINPADVKWSVNGGIGSFNEGVFNASTQGAGYIDASVGSVHAYCGVSVATNNSTVIDNFEQFNGTYLSSPAGLPGSYEPSGDFAKTGSYSGRLTYDFSSTEGTRAAYMVYPDKGMALAENAEKLGIWVYNNHTVSNWLRAELYDSAGSKQILEFTKDMNWDGWKYLETSLAGIKMPARLTKIYLAQVNPVSDTGVIYLDDLTAVTSSYPLLDQVKIPENTEYKDPANKAVAFKKSSKSFRLSVFGQSAEPKTILQKLITQRFTQAVSKDMSDMAVIVGSGTHKMTEKIKAQTITTSKNYKAMDYKGVRLIQLDTSKKGLRLSDSGQWKWFMDKLNSYTGDNVFIFMSDSPKNFSDKLEGNLFRDTLSEYHKTKGKNVWVIYKNGSNSTITENGVKYFSTTGYELTGLNSSNAASKAKYLLITVNGKDVSYEFKPSV</sequence>
<dbReference type="PATRIC" id="fig|398512.5.peg.4754"/>
<dbReference type="AlphaFoldDB" id="A0A0L6JTY2"/>
<dbReference type="Gene3D" id="2.60.120.430">
    <property type="entry name" value="Galactose-binding lectin"/>
    <property type="match status" value="1"/>
</dbReference>
<comment type="caution">
    <text evidence="2">The sequence shown here is derived from an EMBL/GenBank/DDBJ whole genome shotgun (WGS) entry which is preliminary data.</text>
</comment>
<dbReference type="RefSeq" id="WP_036935844.1">
    <property type="nucleotide sequence ID" value="NZ_JQKC01000001.1"/>
</dbReference>
<reference evidence="3" key="1">
    <citation type="submission" date="2015-07" db="EMBL/GenBank/DDBJ databases">
        <title>Near-Complete Genome Sequence of the Cellulolytic Bacterium Bacteroides (Pseudobacteroides) cellulosolvens ATCC 35603.</title>
        <authorList>
            <person name="Dassa B."/>
            <person name="Utturkar S.M."/>
            <person name="Klingeman D.M."/>
            <person name="Hurt R.A."/>
            <person name="Keller M."/>
            <person name="Xu J."/>
            <person name="Reddy Y.H.K."/>
            <person name="Borovok I."/>
            <person name="Grinberg I.R."/>
            <person name="Lamed R."/>
            <person name="Zhivin O."/>
            <person name="Bayer E.A."/>
            <person name="Brown S.D."/>
        </authorList>
    </citation>
    <scope>NUCLEOTIDE SEQUENCE [LARGE SCALE GENOMIC DNA]</scope>
    <source>
        <strain evidence="3">DSM 2933</strain>
    </source>
</reference>
<evidence type="ECO:0000313" key="2">
    <source>
        <dbReference type="EMBL" id="KNY29263.1"/>
    </source>
</evidence>
<dbReference type="Gene3D" id="2.60.40.1080">
    <property type="match status" value="1"/>
</dbReference>
<dbReference type="EMBL" id="LGTC01000001">
    <property type="protein sequence ID" value="KNY29263.1"/>
    <property type="molecule type" value="Genomic_DNA"/>
</dbReference>
<dbReference type="OrthoDB" id="9809781at2"/>
<accession>A0A0L6JTY2</accession>
<dbReference type="PANTHER" id="PTHR40446">
    <property type="entry name" value="N-ACETYLGLUCOSAMINE-1-PHOSPHODIESTER ALPHA-N-ACETYLGLUCOSAMINIDASE"/>
    <property type="match status" value="1"/>
</dbReference>
<dbReference type="Pfam" id="PF09992">
    <property type="entry name" value="NAGPA"/>
    <property type="match status" value="1"/>
</dbReference>
<evidence type="ECO:0000259" key="1">
    <source>
        <dbReference type="Pfam" id="PF09992"/>
    </source>
</evidence>
<evidence type="ECO:0000313" key="3">
    <source>
        <dbReference type="Proteomes" id="UP000036923"/>
    </source>
</evidence>
<organism evidence="2 3">
    <name type="scientific">Pseudobacteroides cellulosolvens ATCC 35603 = DSM 2933</name>
    <dbReference type="NCBI Taxonomy" id="398512"/>
    <lineage>
        <taxon>Bacteria</taxon>
        <taxon>Bacillati</taxon>
        <taxon>Bacillota</taxon>
        <taxon>Clostridia</taxon>
        <taxon>Eubacteriales</taxon>
        <taxon>Oscillospiraceae</taxon>
        <taxon>Pseudobacteroides</taxon>
    </lineage>
</organism>
<dbReference type="PANTHER" id="PTHR40446:SF2">
    <property type="entry name" value="N-ACETYLGLUCOSAMINE-1-PHOSPHODIESTER ALPHA-N-ACETYLGLUCOSAMINIDASE"/>
    <property type="match status" value="1"/>
</dbReference>
<name>A0A0L6JTY2_9FIRM</name>
<dbReference type="STRING" id="398512.Bccel_4537"/>
<dbReference type="InterPro" id="IPR018711">
    <property type="entry name" value="NAGPA"/>
</dbReference>
<gene>
    <name evidence="2" type="ORF">Bccel_4537</name>
</gene>
<keyword evidence="3" id="KW-1185">Reference proteome</keyword>
<dbReference type="eggNOG" id="COG4632">
    <property type="taxonomic scope" value="Bacteria"/>
</dbReference>
<dbReference type="Proteomes" id="UP000036923">
    <property type="component" value="Unassembled WGS sequence"/>
</dbReference>
<proteinExistence type="predicted"/>
<feature type="domain" description="Phosphodiester glycosidase" evidence="1">
    <location>
        <begin position="213"/>
        <end position="388"/>
    </location>
</feature>
<protein>
    <recommendedName>
        <fullName evidence="1">Phosphodiester glycosidase domain-containing protein</fullName>
    </recommendedName>
</protein>